<gene>
    <name evidence="2" type="ORF">GK108_02290</name>
</gene>
<keyword evidence="1" id="KW-0472">Membrane</keyword>
<keyword evidence="3" id="KW-1185">Reference proteome</keyword>
<proteinExistence type="predicted"/>
<name>A0A6L9L9U6_9BACT</name>
<reference evidence="2 3" key="1">
    <citation type="submission" date="2020-02" db="EMBL/GenBank/DDBJ databases">
        <title>Draft genome sequence of two Spirosoma agri KCTC 52727 and Spirosoma terrae KCTC 52035.</title>
        <authorList>
            <person name="Rojas J."/>
            <person name="Ambika Manirajan B."/>
            <person name="Suarez C."/>
            <person name="Ratering S."/>
            <person name="Schnell S."/>
        </authorList>
    </citation>
    <scope>NUCLEOTIDE SEQUENCE [LARGE SCALE GENOMIC DNA]</scope>
    <source>
        <strain evidence="2 3">KCTC 52035</strain>
    </source>
</reference>
<evidence type="ECO:0000256" key="1">
    <source>
        <dbReference type="SAM" id="Phobius"/>
    </source>
</evidence>
<sequence>MKNISHCIGLIVLLLLINNVASAQRRQRSTDSTRIRRSWRLANDTTRFRRRLPDSIRTRRWDYALVVTAGGGLSYYATHLGIPSNLERPRISRFGSPASLRVMWYPDHRLRVGLESGWTTMYNYRGTVAGERTHVYVSAVPILLVFSMPLAWIRGIERNLVRRMAVTVGTGAYVNHSQLDYGGRVLSSTVSPGWMAGVSYTYPIGRRFRVAGELKWFDAVAVKNAAFTAEAQLVWRAFSW</sequence>
<evidence type="ECO:0000313" key="2">
    <source>
        <dbReference type="EMBL" id="NDU93689.1"/>
    </source>
</evidence>
<comment type="caution">
    <text evidence="2">The sequence shown here is derived from an EMBL/GenBank/DDBJ whole genome shotgun (WGS) entry which is preliminary data.</text>
</comment>
<evidence type="ECO:0008006" key="4">
    <source>
        <dbReference type="Google" id="ProtNLM"/>
    </source>
</evidence>
<accession>A0A6L9L9U6</accession>
<protein>
    <recommendedName>
        <fullName evidence="4">Outer membrane beta-barrel protein</fullName>
    </recommendedName>
</protein>
<feature type="transmembrane region" description="Helical" evidence="1">
    <location>
        <begin position="135"/>
        <end position="153"/>
    </location>
</feature>
<organism evidence="2 3">
    <name type="scientific">Spirosoma terrae</name>
    <dbReference type="NCBI Taxonomy" id="1968276"/>
    <lineage>
        <taxon>Bacteria</taxon>
        <taxon>Pseudomonadati</taxon>
        <taxon>Bacteroidota</taxon>
        <taxon>Cytophagia</taxon>
        <taxon>Cytophagales</taxon>
        <taxon>Cytophagaceae</taxon>
        <taxon>Spirosoma</taxon>
    </lineage>
</organism>
<keyword evidence="1" id="KW-0812">Transmembrane</keyword>
<dbReference type="Proteomes" id="UP000474175">
    <property type="component" value="Unassembled WGS sequence"/>
</dbReference>
<keyword evidence="1" id="KW-1133">Transmembrane helix</keyword>
<dbReference type="EMBL" id="JAAFZH010000001">
    <property type="protein sequence ID" value="NDU93689.1"/>
    <property type="molecule type" value="Genomic_DNA"/>
</dbReference>
<dbReference type="RefSeq" id="WP_163942131.1">
    <property type="nucleotide sequence ID" value="NZ_JAAFZH010000001.1"/>
</dbReference>
<dbReference type="AlphaFoldDB" id="A0A6L9L9U6"/>
<evidence type="ECO:0000313" key="3">
    <source>
        <dbReference type="Proteomes" id="UP000474175"/>
    </source>
</evidence>